<keyword evidence="2" id="KW-0788">Thiol protease</keyword>
<dbReference type="InterPro" id="IPR038765">
    <property type="entry name" value="Papain-like_cys_pep_sf"/>
</dbReference>
<reference evidence="5 6" key="1">
    <citation type="submission" date="2016-04" db="EMBL/GenBank/DDBJ databases">
        <title>The genome of Intoshia linei affirms orthonectids as highly simplified spiralians.</title>
        <authorList>
            <person name="Mikhailov K.V."/>
            <person name="Slusarev G.S."/>
            <person name="Nikitin M.A."/>
            <person name="Logacheva M.D."/>
            <person name="Penin A."/>
            <person name="Aleoshin V."/>
            <person name="Panchin Y.V."/>
        </authorList>
    </citation>
    <scope>NUCLEOTIDE SEQUENCE [LARGE SCALE GENOMIC DNA]</scope>
    <source>
        <strain evidence="5">Intl2013</strain>
        <tissue evidence="5">Whole animal</tissue>
    </source>
</reference>
<dbReference type="PANTHER" id="PTHR21646">
    <property type="entry name" value="UBIQUITIN CARBOXYL-TERMINAL HYDROLASE"/>
    <property type="match status" value="1"/>
</dbReference>
<dbReference type="PROSITE" id="PS00973">
    <property type="entry name" value="USP_2"/>
    <property type="match status" value="1"/>
</dbReference>
<protein>
    <recommendedName>
        <fullName evidence="2">Ubiquitin carboxyl-terminal hydrolase</fullName>
        <ecNumber evidence="2">3.4.19.12</ecNumber>
    </recommendedName>
</protein>
<name>A0A177B3B8_9BILA</name>
<comment type="catalytic activity">
    <reaction evidence="1 2">
        <text>Thiol-dependent hydrolysis of ester, thioester, amide, peptide and isopeptide bonds formed by the C-terminal Gly of ubiquitin (a 76-residue protein attached to proteins as an intracellular targeting signal).</text>
        <dbReference type="EC" id="3.4.19.12"/>
    </reaction>
</comment>
<keyword evidence="6" id="KW-1185">Reference proteome</keyword>
<accession>A0A177B3B8</accession>
<dbReference type="GO" id="GO:0004843">
    <property type="term" value="F:cysteine-type deubiquitinase activity"/>
    <property type="evidence" value="ECO:0007669"/>
    <property type="project" value="UniProtKB-UniRule"/>
</dbReference>
<dbReference type="SMART" id="SM00695">
    <property type="entry name" value="DUSP"/>
    <property type="match status" value="1"/>
</dbReference>
<dbReference type="EMBL" id="LWCA01000397">
    <property type="protein sequence ID" value="OAF68726.1"/>
    <property type="molecule type" value="Genomic_DNA"/>
</dbReference>
<keyword evidence="2" id="KW-0378">Hydrolase</keyword>
<comment type="similarity">
    <text evidence="2">Belongs to the peptidase C19 family.</text>
</comment>
<evidence type="ECO:0000256" key="1">
    <source>
        <dbReference type="ARBA" id="ARBA00000707"/>
    </source>
</evidence>
<organism evidence="5 6">
    <name type="scientific">Intoshia linei</name>
    <dbReference type="NCBI Taxonomy" id="1819745"/>
    <lineage>
        <taxon>Eukaryota</taxon>
        <taxon>Metazoa</taxon>
        <taxon>Spiralia</taxon>
        <taxon>Lophotrochozoa</taxon>
        <taxon>Mesozoa</taxon>
        <taxon>Orthonectida</taxon>
        <taxon>Rhopaluridae</taxon>
        <taxon>Intoshia</taxon>
    </lineage>
</organism>
<sequence>MIETGEENLLSIDDIESNPIENEKDDIKRIINTTKLQTGAKWYIIYKQWLDAWKGHVNYCENCEEIEDIDMPSPICNSNLLNEDKTLKQDIGETIEFEFIPAKAWNFFLEKYGLDCVDKNIFERRVVWYKDTDETLIEMSKLNLKILIFNSQLFPKIDAKMIEIDGKKHFEIEMSLFPSCTVNHFKSLIESRVPSCNQKKLELKCENLNHTMKKFNIFKSENVHDQMHKYMYLSNAELELDIFKESEDIVFKEFDKNYTQCINGKCGLSNIGNTCYMNAALQCVSKIKPLVNYFTKENWRRHLNFSAKDGTRTELAHAFGEFINAFWVDSNAVFTPSKIKKIVSKFDITFRGFGQNDSQEFLLSLLSFLHEDLNKAQKTPYDDIDNDLDEEEIARLSYENYKERNDSIITDLFYGQLRTQVTCNVCGWKSITFDMFSSLSVPIPNYKTITAMYSSFKAIESKRITLNINSDDYVYNIKEKVAVQMKTKPENLEIYNKTPRIKMYGNCDKINFENPVGICIYIYEKKSDYSTIILKVLYNDENENESFLVPECIFSIEKGIYTVDSIFESILSSVSIVKRFFDLNDTQKPIYNNKICRLSFSEPPNTELDESRNYIESNYVLLNLYCNETFVALYKELDIDLDLDSEKELFKNSKCHKDLNIDDCFKLYNQTQCLQGKNAWKCERCKKSVDAFINYSIKKLPKILIIQLKRFRMTRHYRRKIDTKINFPLRNLNMTPYMNNKIDAPKYNLISIVNHMGGLTSGHYTAYAKIDKNWFYFNDSSVSECSESNIRKSMAYVFIYERVD</sequence>
<dbReference type="PROSITE" id="PS51283">
    <property type="entry name" value="DUSP"/>
    <property type="match status" value="1"/>
</dbReference>
<dbReference type="Gene3D" id="3.90.70.10">
    <property type="entry name" value="Cysteine proteinases"/>
    <property type="match status" value="2"/>
</dbReference>
<dbReference type="SUPFAM" id="SSF54001">
    <property type="entry name" value="Cysteine proteinases"/>
    <property type="match status" value="1"/>
</dbReference>
<evidence type="ECO:0000259" key="3">
    <source>
        <dbReference type="PROSITE" id="PS50235"/>
    </source>
</evidence>
<evidence type="ECO:0000256" key="2">
    <source>
        <dbReference type="RuleBase" id="RU366025"/>
    </source>
</evidence>
<dbReference type="Pfam" id="PF06337">
    <property type="entry name" value="DUSP"/>
    <property type="match status" value="1"/>
</dbReference>
<evidence type="ECO:0000259" key="4">
    <source>
        <dbReference type="PROSITE" id="PS51283"/>
    </source>
</evidence>
<dbReference type="Proteomes" id="UP000078046">
    <property type="component" value="Unassembled WGS sequence"/>
</dbReference>
<dbReference type="InterPro" id="IPR035927">
    <property type="entry name" value="DUSP-like_sf"/>
</dbReference>
<dbReference type="GO" id="GO:0006508">
    <property type="term" value="P:proteolysis"/>
    <property type="evidence" value="ECO:0007669"/>
    <property type="project" value="UniProtKB-KW"/>
</dbReference>
<feature type="domain" description="USP" evidence="3">
    <location>
        <begin position="266"/>
        <end position="803"/>
    </location>
</feature>
<dbReference type="GO" id="GO:0016579">
    <property type="term" value="P:protein deubiquitination"/>
    <property type="evidence" value="ECO:0007669"/>
    <property type="project" value="InterPro"/>
</dbReference>
<dbReference type="SUPFAM" id="SSF143791">
    <property type="entry name" value="DUSP-like"/>
    <property type="match status" value="1"/>
</dbReference>
<feature type="domain" description="DUSP" evidence="4">
    <location>
        <begin position="18"/>
        <end position="127"/>
    </location>
</feature>
<evidence type="ECO:0000313" key="6">
    <source>
        <dbReference type="Proteomes" id="UP000078046"/>
    </source>
</evidence>
<keyword evidence="2" id="KW-0833">Ubl conjugation pathway</keyword>
<gene>
    <name evidence="5" type="ORF">A3Q56_03529</name>
</gene>
<comment type="caution">
    <text evidence="5">The sequence shown here is derived from an EMBL/GenBank/DDBJ whole genome shotgun (WGS) entry which is preliminary data.</text>
</comment>
<proteinExistence type="inferred from homology"/>
<evidence type="ECO:0000313" key="5">
    <source>
        <dbReference type="EMBL" id="OAF68726.1"/>
    </source>
</evidence>
<dbReference type="OrthoDB" id="265776at2759"/>
<dbReference type="PANTHER" id="PTHR21646:SF23">
    <property type="entry name" value="UBIQUITIN CARBOXYL-TERMINAL HYDROLASE USP2"/>
    <property type="match status" value="1"/>
</dbReference>
<dbReference type="InterPro" id="IPR028889">
    <property type="entry name" value="USP"/>
</dbReference>
<dbReference type="EC" id="3.4.19.12" evidence="2"/>
<dbReference type="AlphaFoldDB" id="A0A177B3B8"/>
<dbReference type="Pfam" id="PF00443">
    <property type="entry name" value="UCH"/>
    <property type="match status" value="1"/>
</dbReference>
<dbReference type="Gene3D" id="3.30.2230.10">
    <property type="entry name" value="DUSP-like"/>
    <property type="match status" value="1"/>
</dbReference>
<keyword evidence="2" id="KW-0645">Protease</keyword>
<dbReference type="InterPro" id="IPR018200">
    <property type="entry name" value="USP_CS"/>
</dbReference>
<dbReference type="PROSITE" id="PS00972">
    <property type="entry name" value="USP_1"/>
    <property type="match status" value="1"/>
</dbReference>
<dbReference type="PROSITE" id="PS50235">
    <property type="entry name" value="USP_3"/>
    <property type="match status" value="1"/>
</dbReference>
<dbReference type="InterPro" id="IPR006615">
    <property type="entry name" value="Pept_C19_DUSP"/>
</dbReference>
<dbReference type="InterPro" id="IPR050185">
    <property type="entry name" value="Ub_carboxyl-term_hydrolase"/>
</dbReference>
<dbReference type="InterPro" id="IPR001394">
    <property type="entry name" value="Peptidase_C19_UCH"/>
</dbReference>